<sequence length="833" mass="91285">MSILFFLLAAIVLLYRGSGGGSVMTVLGAATLVGWLFDGFGLFSLVCGAILLGIAWLLVVPSQFRLKRLSRPLLAYVRGMLPHLSDTEAEALKSGSVDWDGELFSGRPRWQHLLQARPAQLSEEEQAFLEGPVETLCDMLDDWAITHEEYDLPEEAWDYIRNNGFFGLVIPKAFGGLGFSHTAHSEIVMKISTRSVSGAVTVMVPNSLGPGELLHHYGTDEQKGHYLPRLAAGEEVPCFALTSPIAGSDAGAIPDKGIVCMGDWEGEQVLGLKVTWNKRYITLAPVATLIGLAIKVYDPERLLGEDEVVGVTCVLVPRDLAGVNAGARHLPMNTVFMNGPTWGTDVFIPMSQVIGGQDMLGKGWTMLLECLSIGRSISLPALGTGAGKLAGLAAGSYAFTREQFGRSISQFEGVQEALEPLAGYTYQMNAARLLTAGMLDRGVRPSVPSALLKYYNTELMRQAINHAMDVVAGRGVITGPRNFLARAYQAVPIAITVEGANILTRSLMVFGQGAIRCHPYITDEIAAAENPDSVAGTRAFDAVFYRHLGHTSRNALRACGLAWAGGAMEDVPRVGQLQPYYRQLARFSAAFALLTDVTLLSVGGGLKARQRLSGRMADCLVHLYYGSAVIKYWMDQDRPEDQRPLVEWSLQTSLVGAQEALAAAIDNFPVRALRWPLRLLVFPPLHTRLRRPDDKLGSAVAACIVEDTPLREHLAQSCYRKDSPEDALGRVLNAYRLAQDTRELRDRLHRVIRKRDEDQVDAIALLMGHQRKELVDWAVSEKIITESESDLLLEALTALYDVIRVDAFDPDGIRELSDCARGKRRVVERPARK</sequence>
<dbReference type="FunFam" id="1.10.540.10:FF:000004">
    <property type="entry name" value="Acyl-CoA dehydrogenase"/>
    <property type="match status" value="1"/>
</dbReference>
<evidence type="ECO:0000313" key="16">
    <source>
        <dbReference type="EMBL" id="TGD74835.1"/>
    </source>
</evidence>
<keyword evidence="7" id="KW-0285">Flavoprotein</keyword>
<keyword evidence="8" id="KW-0274">FAD</keyword>
<dbReference type="FunFam" id="1.20.140.10:FF:000009">
    <property type="entry name" value="Acyl-CoA dehydrogenase"/>
    <property type="match status" value="1"/>
</dbReference>
<keyword evidence="9" id="KW-0560">Oxidoreductase</keyword>
<dbReference type="Gene3D" id="1.20.140.10">
    <property type="entry name" value="Butyryl-CoA Dehydrogenase, subunit A, domain 3"/>
    <property type="match status" value="1"/>
</dbReference>
<dbReference type="EC" id="1.3.8.8" evidence="5"/>
<dbReference type="Gene3D" id="2.40.110.10">
    <property type="entry name" value="Butyryl-CoA Dehydrogenase, subunit A, domain 2"/>
    <property type="match status" value="1"/>
</dbReference>
<evidence type="ECO:0000256" key="3">
    <source>
        <dbReference type="ARBA" id="ARBA00009347"/>
    </source>
</evidence>
<keyword evidence="17" id="KW-1185">Reference proteome</keyword>
<dbReference type="RefSeq" id="WP_135441967.1">
    <property type="nucleotide sequence ID" value="NZ_SRLE01000005.1"/>
</dbReference>
<dbReference type="InterPro" id="IPR009075">
    <property type="entry name" value="AcylCo_DH/oxidase_C"/>
</dbReference>
<evidence type="ECO:0000259" key="13">
    <source>
        <dbReference type="Pfam" id="PF00441"/>
    </source>
</evidence>
<evidence type="ECO:0000256" key="5">
    <source>
        <dbReference type="ARBA" id="ARBA00012040"/>
    </source>
</evidence>
<keyword evidence="12" id="KW-1133">Transmembrane helix</keyword>
<accession>A0A4Z0M6A1</accession>
<dbReference type="Pfam" id="PF00441">
    <property type="entry name" value="Acyl-CoA_dh_1"/>
    <property type="match status" value="1"/>
</dbReference>
<dbReference type="InterPro" id="IPR046373">
    <property type="entry name" value="Acyl-CoA_Oxase/DH_mid-dom_sf"/>
</dbReference>
<dbReference type="GO" id="GO:0050660">
    <property type="term" value="F:flavin adenine dinucleotide binding"/>
    <property type="evidence" value="ECO:0007669"/>
    <property type="project" value="InterPro"/>
</dbReference>
<evidence type="ECO:0000259" key="14">
    <source>
        <dbReference type="Pfam" id="PF02771"/>
    </source>
</evidence>
<proteinExistence type="inferred from homology"/>
<comment type="catalytic activity">
    <reaction evidence="11">
        <text>a long-chain 2,3-saturated fatty acyl-CoA + oxidized [electron-transfer flavoprotein] + H(+) = a long-chain (2E)-enoyl-CoA + reduced [electron-transfer flavoprotein]</text>
        <dbReference type="Rhea" id="RHEA:17721"/>
        <dbReference type="Rhea" id="RHEA-COMP:10685"/>
        <dbReference type="Rhea" id="RHEA-COMP:10686"/>
        <dbReference type="ChEBI" id="CHEBI:15378"/>
        <dbReference type="ChEBI" id="CHEBI:57692"/>
        <dbReference type="ChEBI" id="CHEBI:58307"/>
        <dbReference type="ChEBI" id="CHEBI:83721"/>
        <dbReference type="ChEBI" id="CHEBI:83727"/>
        <dbReference type="EC" id="1.3.8.8"/>
    </reaction>
</comment>
<dbReference type="UniPathway" id="UPA00659"/>
<evidence type="ECO:0000256" key="9">
    <source>
        <dbReference type="ARBA" id="ARBA00023002"/>
    </source>
</evidence>
<evidence type="ECO:0000256" key="12">
    <source>
        <dbReference type="SAM" id="Phobius"/>
    </source>
</evidence>
<dbReference type="GO" id="GO:0070991">
    <property type="term" value="F:medium-chain fatty acyl-CoA dehydrogenase activity"/>
    <property type="evidence" value="ECO:0007669"/>
    <property type="project" value="UniProtKB-EC"/>
</dbReference>
<evidence type="ECO:0000256" key="1">
    <source>
        <dbReference type="ARBA" id="ARBA00001974"/>
    </source>
</evidence>
<dbReference type="Proteomes" id="UP000298050">
    <property type="component" value="Unassembled WGS sequence"/>
</dbReference>
<dbReference type="InterPro" id="IPR013786">
    <property type="entry name" value="AcylCoA_DH/ox_N"/>
</dbReference>
<dbReference type="EC" id="1.3.8.7" evidence="4"/>
<dbReference type="InterPro" id="IPR009100">
    <property type="entry name" value="AcylCoA_DH/oxidase_NM_dom_sf"/>
</dbReference>
<name>A0A4Z0M6A1_9GAMM</name>
<comment type="caution">
    <text evidence="16">The sequence shown here is derived from an EMBL/GenBank/DDBJ whole genome shotgun (WGS) entry which is preliminary data.</text>
</comment>
<protein>
    <recommendedName>
        <fullName evidence="6">Acyl-coenzyme A dehydrogenase</fullName>
        <ecNumber evidence="4">1.3.8.7</ecNumber>
        <ecNumber evidence="5">1.3.8.8</ecNumber>
    </recommendedName>
</protein>
<dbReference type="OrthoDB" id="6138585at2"/>
<dbReference type="AlphaFoldDB" id="A0A4Z0M6A1"/>
<dbReference type="EMBL" id="SRLE01000005">
    <property type="protein sequence ID" value="TGD74835.1"/>
    <property type="molecule type" value="Genomic_DNA"/>
</dbReference>
<gene>
    <name evidence="16" type="ORF">E4634_06465</name>
</gene>
<evidence type="ECO:0000313" key="17">
    <source>
        <dbReference type="Proteomes" id="UP000298050"/>
    </source>
</evidence>
<feature type="domain" description="Acyl-CoA dehydrogenase/oxidase N-terminal" evidence="14">
    <location>
        <begin position="123"/>
        <end position="234"/>
    </location>
</feature>
<dbReference type="PANTHER" id="PTHR48083:SF33">
    <property type="entry name" value="ACYL-COENZYME A DEHYDROGENASE"/>
    <property type="match status" value="1"/>
</dbReference>
<feature type="domain" description="Acyl-CoA dehydrogenase/oxidase C-terminal" evidence="13">
    <location>
        <begin position="361"/>
        <end position="505"/>
    </location>
</feature>
<dbReference type="SUPFAM" id="SSF56645">
    <property type="entry name" value="Acyl-CoA dehydrogenase NM domain-like"/>
    <property type="match status" value="1"/>
</dbReference>
<comment type="similarity">
    <text evidence="3">Belongs to the acyl-CoA dehydrogenase family.</text>
</comment>
<evidence type="ECO:0000256" key="4">
    <source>
        <dbReference type="ARBA" id="ARBA00012033"/>
    </source>
</evidence>
<keyword evidence="12" id="KW-0812">Transmembrane</keyword>
<comment type="pathway">
    <text evidence="2">Lipid metabolism; fatty acid beta-oxidation.</text>
</comment>
<dbReference type="GO" id="GO:0004466">
    <property type="term" value="F:long-chain fatty acyl-CoA dehydrogenase activity"/>
    <property type="evidence" value="ECO:0007669"/>
    <property type="project" value="UniProtKB-EC"/>
</dbReference>
<dbReference type="InterPro" id="IPR015396">
    <property type="entry name" value="FadE_C"/>
</dbReference>
<dbReference type="InterPro" id="IPR050741">
    <property type="entry name" value="Acyl-CoA_dehydrogenase"/>
</dbReference>
<comment type="cofactor">
    <cofactor evidence="1">
        <name>FAD</name>
        <dbReference type="ChEBI" id="CHEBI:57692"/>
    </cofactor>
</comment>
<dbReference type="SUPFAM" id="SSF47203">
    <property type="entry name" value="Acyl-CoA dehydrogenase C-terminal domain-like"/>
    <property type="match status" value="1"/>
</dbReference>
<dbReference type="GO" id="GO:0005737">
    <property type="term" value="C:cytoplasm"/>
    <property type="evidence" value="ECO:0007669"/>
    <property type="project" value="TreeGrafter"/>
</dbReference>
<dbReference type="InterPro" id="IPR036250">
    <property type="entry name" value="AcylCo_DH-like_C"/>
</dbReference>
<reference evidence="16 17" key="1">
    <citation type="submission" date="2019-04" db="EMBL/GenBank/DDBJ databases">
        <title>Taxonomy of novel Haliea sp. from mangrove soil of West Coast of India.</title>
        <authorList>
            <person name="Verma A."/>
            <person name="Kumar P."/>
            <person name="Krishnamurthi S."/>
        </authorList>
    </citation>
    <scope>NUCLEOTIDE SEQUENCE [LARGE SCALE GENOMIC DNA]</scope>
    <source>
        <strain evidence="16 17">SAOS-164</strain>
    </source>
</reference>
<dbReference type="GO" id="GO:0033539">
    <property type="term" value="P:fatty acid beta-oxidation using acyl-CoA dehydrogenase"/>
    <property type="evidence" value="ECO:0007669"/>
    <property type="project" value="InterPro"/>
</dbReference>
<dbReference type="PANTHER" id="PTHR48083">
    <property type="entry name" value="MEDIUM-CHAIN SPECIFIC ACYL-COA DEHYDROGENASE, MITOCHONDRIAL-RELATED"/>
    <property type="match status" value="1"/>
</dbReference>
<comment type="catalytic activity">
    <reaction evidence="10">
        <text>a medium-chain 2,3-saturated fatty acyl-CoA + oxidized [electron-transfer flavoprotein] + H(+) = a medium-chain (2E)-enoyl-CoA + reduced [electron-transfer flavoprotein]</text>
        <dbReference type="Rhea" id="RHEA:14477"/>
        <dbReference type="Rhea" id="RHEA-COMP:10685"/>
        <dbReference type="Rhea" id="RHEA-COMP:10686"/>
        <dbReference type="ChEBI" id="CHEBI:15378"/>
        <dbReference type="ChEBI" id="CHEBI:57692"/>
        <dbReference type="ChEBI" id="CHEBI:58307"/>
        <dbReference type="ChEBI" id="CHEBI:83723"/>
        <dbReference type="ChEBI" id="CHEBI:83726"/>
        <dbReference type="EC" id="1.3.8.7"/>
    </reaction>
</comment>
<evidence type="ECO:0000256" key="10">
    <source>
        <dbReference type="ARBA" id="ARBA00047882"/>
    </source>
</evidence>
<evidence type="ECO:0000256" key="6">
    <source>
        <dbReference type="ARBA" id="ARBA00020144"/>
    </source>
</evidence>
<dbReference type="Gene3D" id="1.10.540.10">
    <property type="entry name" value="Acyl-CoA dehydrogenase/oxidase, N-terminal domain"/>
    <property type="match status" value="1"/>
</dbReference>
<dbReference type="Pfam" id="PF09317">
    <property type="entry name" value="ACDH_C"/>
    <property type="match status" value="1"/>
</dbReference>
<evidence type="ECO:0000256" key="11">
    <source>
        <dbReference type="ARBA" id="ARBA00049247"/>
    </source>
</evidence>
<dbReference type="InterPro" id="IPR037069">
    <property type="entry name" value="AcylCoA_DH/ox_N_sf"/>
</dbReference>
<keyword evidence="12" id="KW-0472">Membrane</keyword>
<evidence type="ECO:0000259" key="15">
    <source>
        <dbReference type="Pfam" id="PF09317"/>
    </source>
</evidence>
<organism evidence="16 17">
    <name type="scientific">Mangrovimicrobium sediminis</name>
    <dbReference type="NCBI Taxonomy" id="2562682"/>
    <lineage>
        <taxon>Bacteria</taxon>
        <taxon>Pseudomonadati</taxon>
        <taxon>Pseudomonadota</taxon>
        <taxon>Gammaproteobacteria</taxon>
        <taxon>Cellvibrionales</taxon>
        <taxon>Halieaceae</taxon>
        <taxon>Mangrovimicrobium</taxon>
    </lineage>
</organism>
<evidence type="ECO:0000256" key="2">
    <source>
        <dbReference type="ARBA" id="ARBA00005005"/>
    </source>
</evidence>
<dbReference type="Pfam" id="PF02771">
    <property type="entry name" value="Acyl-CoA_dh_N"/>
    <property type="match status" value="1"/>
</dbReference>
<evidence type="ECO:0000256" key="7">
    <source>
        <dbReference type="ARBA" id="ARBA00022630"/>
    </source>
</evidence>
<feature type="domain" description="Acyl-CoA dehydrogenase C-terminal bacterial-type" evidence="15">
    <location>
        <begin position="515"/>
        <end position="808"/>
    </location>
</feature>
<feature type="transmembrane region" description="Helical" evidence="12">
    <location>
        <begin position="35"/>
        <end position="59"/>
    </location>
</feature>
<evidence type="ECO:0000256" key="8">
    <source>
        <dbReference type="ARBA" id="ARBA00022827"/>
    </source>
</evidence>